<dbReference type="AlphaFoldDB" id="A0A1M5DV24"/>
<accession>A0A1M5DV24</accession>
<gene>
    <name evidence="2" type="ORF">SAMN05443575_0706</name>
</gene>
<keyword evidence="3" id="KW-1185">Reference proteome</keyword>
<reference evidence="2 3" key="1">
    <citation type="submission" date="2016-11" db="EMBL/GenBank/DDBJ databases">
        <authorList>
            <person name="Jaros S."/>
            <person name="Januszkiewicz K."/>
            <person name="Wedrychowicz H."/>
        </authorList>
    </citation>
    <scope>NUCLEOTIDE SEQUENCE [LARGE SCALE GENOMIC DNA]</scope>
    <source>
        <strain evidence="2 3">DSM 45627</strain>
    </source>
</reference>
<evidence type="ECO:0000313" key="3">
    <source>
        <dbReference type="Proteomes" id="UP000186132"/>
    </source>
</evidence>
<proteinExistence type="predicted"/>
<feature type="region of interest" description="Disordered" evidence="1">
    <location>
        <begin position="1"/>
        <end position="39"/>
    </location>
</feature>
<organism evidence="2 3">
    <name type="scientific">Jatrophihabitans endophyticus</name>
    <dbReference type="NCBI Taxonomy" id="1206085"/>
    <lineage>
        <taxon>Bacteria</taxon>
        <taxon>Bacillati</taxon>
        <taxon>Actinomycetota</taxon>
        <taxon>Actinomycetes</taxon>
        <taxon>Jatrophihabitantales</taxon>
        <taxon>Jatrophihabitantaceae</taxon>
        <taxon>Jatrophihabitans</taxon>
    </lineage>
</organism>
<sequence>MEFSRHTRGIRGRIRRLTPWHHPATTDEVGSSDDLGTEAEQHGITLPSLYLAYVSLGGDAAEFEVDAYLHGFGVMPADDVTRLRHALWELVTF</sequence>
<dbReference type="EMBL" id="FQVU01000001">
    <property type="protein sequence ID" value="SHF70863.1"/>
    <property type="molecule type" value="Genomic_DNA"/>
</dbReference>
<dbReference type="Proteomes" id="UP000186132">
    <property type="component" value="Unassembled WGS sequence"/>
</dbReference>
<protein>
    <submittedName>
        <fullName evidence="2">Uncharacterized protein</fullName>
    </submittedName>
</protein>
<evidence type="ECO:0000313" key="2">
    <source>
        <dbReference type="EMBL" id="SHF70863.1"/>
    </source>
</evidence>
<name>A0A1M5DV24_9ACTN</name>
<feature type="compositionally biased region" description="Basic residues" evidence="1">
    <location>
        <begin position="1"/>
        <end position="19"/>
    </location>
</feature>
<evidence type="ECO:0000256" key="1">
    <source>
        <dbReference type="SAM" id="MobiDB-lite"/>
    </source>
</evidence>